<evidence type="ECO:0000313" key="3">
    <source>
        <dbReference type="EMBL" id="HGT47062.1"/>
    </source>
</evidence>
<dbReference type="InterPro" id="IPR000089">
    <property type="entry name" value="Biotin_lipoyl"/>
</dbReference>
<dbReference type="SUPFAM" id="SSF51230">
    <property type="entry name" value="Single hybrid motif"/>
    <property type="match status" value="1"/>
</dbReference>
<gene>
    <name evidence="3" type="ORF">ENS56_03410</name>
</gene>
<dbReference type="PANTHER" id="PTHR45266:SF3">
    <property type="entry name" value="OXALOACETATE DECARBOXYLASE ALPHA CHAIN"/>
    <property type="match status" value="1"/>
</dbReference>
<feature type="domain" description="Lipoyl-binding" evidence="2">
    <location>
        <begin position="90"/>
        <end position="167"/>
    </location>
</feature>
<dbReference type="EMBL" id="DSVI01000004">
    <property type="protein sequence ID" value="HGT47062.1"/>
    <property type="molecule type" value="Genomic_DNA"/>
</dbReference>
<dbReference type="InterPro" id="IPR050709">
    <property type="entry name" value="Biotin_Carboxyl_Carrier/Decarb"/>
</dbReference>
<dbReference type="PROSITE" id="PS00188">
    <property type="entry name" value="BIOTIN"/>
    <property type="match status" value="1"/>
</dbReference>
<reference evidence="3" key="1">
    <citation type="journal article" date="2020" name="mSystems">
        <title>Genome- and Community-Level Interaction Insights into Carbon Utilization and Element Cycling Functions of Hydrothermarchaeota in Hydrothermal Sediment.</title>
        <authorList>
            <person name="Zhou Z."/>
            <person name="Liu Y."/>
            <person name="Xu W."/>
            <person name="Pan J."/>
            <person name="Luo Z.H."/>
            <person name="Li M."/>
        </authorList>
    </citation>
    <scope>NUCLEOTIDE SEQUENCE [LARGE SCALE GENOMIC DNA]</scope>
    <source>
        <strain evidence="3">SpSt-500</strain>
    </source>
</reference>
<evidence type="ECO:0000256" key="1">
    <source>
        <dbReference type="ARBA" id="ARBA00023267"/>
    </source>
</evidence>
<dbReference type="CDD" id="cd06850">
    <property type="entry name" value="biotinyl_domain"/>
    <property type="match status" value="1"/>
</dbReference>
<protein>
    <submittedName>
        <fullName evidence="3">Acetyl-CoA carboxylase biotin carboxyl carrier protein subunit</fullName>
    </submittedName>
</protein>
<dbReference type="InterPro" id="IPR001882">
    <property type="entry name" value="Biotin_BS"/>
</dbReference>
<proteinExistence type="predicted"/>
<name>A0A832DMN1_9BACT</name>
<dbReference type="FunFam" id="2.40.50.100:FF:000003">
    <property type="entry name" value="Acetyl-CoA carboxylase biotin carboxyl carrier protein"/>
    <property type="match status" value="1"/>
</dbReference>
<dbReference type="AlphaFoldDB" id="A0A832DMN1"/>
<keyword evidence="1" id="KW-0092">Biotin</keyword>
<dbReference type="Pfam" id="PF00364">
    <property type="entry name" value="Biotin_lipoyl"/>
    <property type="match status" value="1"/>
</dbReference>
<evidence type="ECO:0000259" key="2">
    <source>
        <dbReference type="PROSITE" id="PS50968"/>
    </source>
</evidence>
<sequence length="167" mass="18905">MNEFVSRSDKSKYIIQFSDDNFVSVNNSQIEYSIKKISSTNYVVSFRNKSFLCSIIENKNSFFEINVNGSLIKISTHSLFADKAEELIKEKDISNSAGMIVRAPMPGMILKIKKKDGENVERGETVLILEAMKMENEIRAPIGGKVHFNSIKEGTSIEKNVKLFEIK</sequence>
<dbReference type="PANTHER" id="PTHR45266">
    <property type="entry name" value="OXALOACETATE DECARBOXYLASE ALPHA CHAIN"/>
    <property type="match status" value="1"/>
</dbReference>
<comment type="caution">
    <text evidence="3">The sequence shown here is derived from an EMBL/GenBank/DDBJ whole genome shotgun (WGS) entry which is preliminary data.</text>
</comment>
<accession>A0A832DMN1</accession>
<dbReference type="PROSITE" id="PS50968">
    <property type="entry name" value="BIOTINYL_LIPOYL"/>
    <property type="match status" value="1"/>
</dbReference>
<organism evidence="3">
    <name type="scientific">Ignavibacterium album</name>
    <dbReference type="NCBI Taxonomy" id="591197"/>
    <lineage>
        <taxon>Bacteria</taxon>
        <taxon>Pseudomonadati</taxon>
        <taxon>Ignavibacteriota</taxon>
        <taxon>Ignavibacteria</taxon>
        <taxon>Ignavibacteriales</taxon>
        <taxon>Ignavibacteriaceae</taxon>
        <taxon>Ignavibacterium</taxon>
    </lineage>
</organism>
<dbReference type="Gene3D" id="2.40.50.100">
    <property type="match status" value="1"/>
</dbReference>
<dbReference type="InterPro" id="IPR011053">
    <property type="entry name" value="Single_hybrid_motif"/>
</dbReference>